<accession>A0A7Y9LMQ2</accession>
<gene>
    <name evidence="3" type="ORF">FHW18_001619</name>
</gene>
<comment type="caution">
    <text evidence="3">The sequence shown here is derived from an EMBL/GenBank/DDBJ whole genome shotgun (WGS) entry which is preliminary data.</text>
</comment>
<dbReference type="Pfam" id="PF03401">
    <property type="entry name" value="TctC"/>
    <property type="match status" value="1"/>
</dbReference>
<dbReference type="SUPFAM" id="SSF53850">
    <property type="entry name" value="Periplasmic binding protein-like II"/>
    <property type="match status" value="1"/>
</dbReference>
<dbReference type="PANTHER" id="PTHR42928">
    <property type="entry name" value="TRICARBOXYLATE-BINDING PROTEIN"/>
    <property type="match status" value="1"/>
</dbReference>
<dbReference type="PANTHER" id="PTHR42928:SF5">
    <property type="entry name" value="BLR1237 PROTEIN"/>
    <property type="match status" value="1"/>
</dbReference>
<sequence length="326" mass="34077">MTFLPLRRTIVCALGALFAFHGLAHAQGDWPNKTVRIVASFAPGGSSDLVARQIAQHLSTRYGQQFVVENRAGAGGNIGVDFVTKAAPDGYILGLATSGPLANNKWLYKPMPFDAEKDLTPIALIGEIPLVMAVNPSVQANSLKDLVALSKTRTNAMTVSNPGNGTIGHLAVEYLRMHTGAKLQSVPYKGDAPAMADAIGGTVDAVTAPVTSLIPNIQANRLKALAVTSKARFVGMPDVPTAAEQGLDLEATVWSAMVGPAGLPKAIVDSLNKEINAYTRSAEGKAKLASLGMAPLAGTPAQLSEQMSSEAAKWKVVVESARITVD</sequence>
<evidence type="ECO:0000313" key="3">
    <source>
        <dbReference type="EMBL" id="NYE82348.1"/>
    </source>
</evidence>
<dbReference type="RefSeq" id="WP_179585164.1">
    <property type="nucleotide sequence ID" value="NZ_JACBYR010000001.1"/>
</dbReference>
<proteinExistence type="inferred from homology"/>
<dbReference type="Proteomes" id="UP000542125">
    <property type="component" value="Unassembled WGS sequence"/>
</dbReference>
<dbReference type="AlphaFoldDB" id="A0A7Y9LMQ2"/>
<organism evidence="3 4">
    <name type="scientific">Pigmentiphaga litoralis</name>
    <dbReference type="NCBI Taxonomy" id="516702"/>
    <lineage>
        <taxon>Bacteria</taxon>
        <taxon>Pseudomonadati</taxon>
        <taxon>Pseudomonadota</taxon>
        <taxon>Betaproteobacteria</taxon>
        <taxon>Burkholderiales</taxon>
        <taxon>Alcaligenaceae</taxon>
        <taxon>Pigmentiphaga</taxon>
    </lineage>
</organism>
<dbReference type="Gene3D" id="3.40.190.150">
    <property type="entry name" value="Bordetella uptake gene, domain 1"/>
    <property type="match status" value="1"/>
</dbReference>
<evidence type="ECO:0000256" key="1">
    <source>
        <dbReference type="ARBA" id="ARBA00006987"/>
    </source>
</evidence>
<keyword evidence="4" id="KW-1185">Reference proteome</keyword>
<evidence type="ECO:0000313" key="4">
    <source>
        <dbReference type="Proteomes" id="UP000542125"/>
    </source>
</evidence>
<comment type="similarity">
    <text evidence="1">Belongs to the UPF0065 (bug) family.</text>
</comment>
<dbReference type="PIRSF" id="PIRSF017082">
    <property type="entry name" value="YflP"/>
    <property type="match status" value="1"/>
</dbReference>
<dbReference type="InterPro" id="IPR042100">
    <property type="entry name" value="Bug_dom1"/>
</dbReference>
<name>A0A7Y9LMQ2_9BURK</name>
<evidence type="ECO:0000256" key="2">
    <source>
        <dbReference type="SAM" id="SignalP"/>
    </source>
</evidence>
<dbReference type="InterPro" id="IPR005064">
    <property type="entry name" value="BUG"/>
</dbReference>
<keyword evidence="3" id="KW-0675">Receptor</keyword>
<dbReference type="Gene3D" id="3.40.190.10">
    <property type="entry name" value="Periplasmic binding protein-like II"/>
    <property type="match status" value="1"/>
</dbReference>
<feature type="signal peptide" evidence="2">
    <location>
        <begin position="1"/>
        <end position="26"/>
    </location>
</feature>
<protein>
    <submittedName>
        <fullName evidence="3">Tripartite-type tricarboxylate transporter receptor subunit TctC</fullName>
    </submittedName>
</protein>
<reference evidence="3 4" key="1">
    <citation type="submission" date="2020-07" db="EMBL/GenBank/DDBJ databases">
        <title>Genomic Encyclopedia of Type Strains, Phase IV (KMG-V): Genome sequencing to study the core and pangenomes of soil and plant-associated prokaryotes.</title>
        <authorList>
            <person name="Whitman W."/>
        </authorList>
    </citation>
    <scope>NUCLEOTIDE SEQUENCE [LARGE SCALE GENOMIC DNA]</scope>
    <source>
        <strain evidence="3 4">SAS40</strain>
    </source>
</reference>
<dbReference type="CDD" id="cd07012">
    <property type="entry name" value="PBP2_Bug_TTT"/>
    <property type="match status" value="1"/>
</dbReference>
<keyword evidence="2" id="KW-0732">Signal</keyword>
<dbReference type="EMBL" id="JACBYR010000001">
    <property type="protein sequence ID" value="NYE82348.1"/>
    <property type="molecule type" value="Genomic_DNA"/>
</dbReference>
<feature type="chain" id="PRO_5031416685" evidence="2">
    <location>
        <begin position="27"/>
        <end position="326"/>
    </location>
</feature>